<evidence type="ECO:0000256" key="1">
    <source>
        <dbReference type="SAM" id="SignalP"/>
    </source>
</evidence>
<evidence type="ECO:0000313" key="2">
    <source>
        <dbReference type="EMBL" id="MEK7951618.1"/>
    </source>
</evidence>
<dbReference type="EMBL" id="JBBUKT010000005">
    <property type="protein sequence ID" value="MEK7951618.1"/>
    <property type="molecule type" value="Genomic_DNA"/>
</dbReference>
<evidence type="ECO:0000313" key="3">
    <source>
        <dbReference type="Proteomes" id="UP001371305"/>
    </source>
</evidence>
<proteinExistence type="predicted"/>
<comment type="caution">
    <text evidence="2">The sequence shown here is derived from an EMBL/GenBank/DDBJ whole genome shotgun (WGS) entry which is preliminary data.</text>
</comment>
<evidence type="ECO:0008006" key="4">
    <source>
        <dbReference type="Google" id="ProtNLM"/>
    </source>
</evidence>
<keyword evidence="1" id="KW-0732">Signal</keyword>
<feature type="chain" id="PRO_5046238074" description="Lipoprotein" evidence="1">
    <location>
        <begin position="24"/>
        <end position="206"/>
    </location>
</feature>
<keyword evidence="3" id="KW-1185">Reference proteome</keyword>
<gene>
    <name evidence="2" type="ORF">WKV53_13965</name>
</gene>
<name>A0ABU9AVR4_9BACT</name>
<dbReference type="RefSeq" id="WP_341405256.1">
    <property type="nucleotide sequence ID" value="NZ_JBBUKT010000005.1"/>
</dbReference>
<reference evidence="2 3" key="1">
    <citation type="submission" date="2024-04" db="EMBL/GenBank/DDBJ databases">
        <title>Luteolibacter sp. isolated from soil.</title>
        <authorList>
            <person name="An J."/>
        </authorList>
    </citation>
    <scope>NUCLEOTIDE SEQUENCE [LARGE SCALE GENOMIC DNA]</scope>
    <source>
        <strain evidence="2 3">Y139</strain>
    </source>
</reference>
<dbReference type="Proteomes" id="UP001371305">
    <property type="component" value="Unassembled WGS sequence"/>
</dbReference>
<feature type="signal peptide" evidence="1">
    <location>
        <begin position="1"/>
        <end position="23"/>
    </location>
</feature>
<accession>A0ABU9AVR4</accession>
<organism evidence="2 3">
    <name type="scientific">Luteolibacter soli</name>
    <dbReference type="NCBI Taxonomy" id="3135280"/>
    <lineage>
        <taxon>Bacteria</taxon>
        <taxon>Pseudomonadati</taxon>
        <taxon>Verrucomicrobiota</taxon>
        <taxon>Verrucomicrobiia</taxon>
        <taxon>Verrucomicrobiales</taxon>
        <taxon>Verrucomicrobiaceae</taxon>
        <taxon>Luteolibacter</taxon>
    </lineage>
</organism>
<protein>
    <recommendedName>
        <fullName evidence="4">Lipoprotein</fullName>
    </recommendedName>
</protein>
<sequence length="206" mass="22928">MKTTNPPLALLLTIAALTTTAPADEASFRAALTTLPPKYLADIPLTNRATLFKELATDTTPQRLDAPHGWLNFYSDGGDVKATSIIWAKELPRPSGQPPLIFIHMEKPFSGLLKGAPKADQTFVLEPVGKDWIDVTWTVIPDTVDMTMHFRTHRNDTTIEAAPWKEIDRADGRGKTWTYGQRTLDLHWTGKKFAIEKPAGKKLSDH</sequence>